<organism evidence="1 2">
    <name type="scientific">Treponema brennaborense (strain DSM 12168 / CIP 105900 / DD5/3)</name>
    <dbReference type="NCBI Taxonomy" id="906968"/>
    <lineage>
        <taxon>Bacteria</taxon>
        <taxon>Pseudomonadati</taxon>
        <taxon>Spirochaetota</taxon>
        <taxon>Spirochaetia</taxon>
        <taxon>Spirochaetales</taxon>
        <taxon>Treponemataceae</taxon>
        <taxon>Treponema</taxon>
    </lineage>
</organism>
<dbReference type="AlphaFoldDB" id="F4LML6"/>
<dbReference type="eggNOG" id="ENOG5031CJN">
    <property type="taxonomic scope" value="Bacteria"/>
</dbReference>
<evidence type="ECO:0000313" key="1">
    <source>
        <dbReference type="EMBL" id="AEE16763.1"/>
    </source>
</evidence>
<accession>F4LML6</accession>
<dbReference type="Proteomes" id="UP000006546">
    <property type="component" value="Chromosome"/>
</dbReference>
<gene>
    <name evidence="1" type="ordered locus">Trebr_1339</name>
</gene>
<protein>
    <submittedName>
        <fullName evidence="1">Uncharacterized protein</fullName>
    </submittedName>
</protein>
<proteinExistence type="predicted"/>
<dbReference type="Gene3D" id="3.30.70.2330">
    <property type="match status" value="1"/>
</dbReference>
<reference evidence="2" key="1">
    <citation type="submission" date="2011-04" db="EMBL/GenBank/DDBJ databases">
        <title>The complete genome of Treponema brennaborense DSM 12168.</title>
        <authorList>
            <person name="Lucas S."/>
            <person name="Han J."/>
            <person name="Lapidus A."/>
            <person name="Bruce D."/>
            <person name="Goodwin L."/>
            <person name="Pitluck S."/>
            <person name="Peters L."/>
            <person name="Kyrpides N."/>
            <person name="Mavromatis K."/>
            <person name="Ivanova N."/>
            <person name="Mikhailova N."/>
            <person name="Pagani I."/>
            <person name="Teshima H."/>
            <person name="Detter J.C."/>
            <person name="Tapia R."/>
            <person name="Han C."/>
            <person name="Land M."/>
            <person name="Hauser L."/>
            <person name="Markowitz V."/>
            <person name="Cheng J.-F."/>
            <person name="Hugenholtz P."/>
            <person name="Woyke T."/>
            <person name="Wu D."/>
            <person name="Gronow S."/>
            <person name="Wellnitz S."/>
            <person name="Brambilla E."/>
            <person name="Klenk H.-P."/>
            <person name="Eisen J.A."/>
        </authorList>
    </citation>
    <scope>NUCLEOTIDE SEQUENCE [LARGE SCALE GENOMIC DNA]</scope>
    <source>
        <strain evidence="2">DSM 12168 / CIP 105900 / DD5/3</strain>
    </source>
</reference>
<dbReference type="HOGENOM" id="CLU_902955_0_0_12"/>
<dbReference type="STRING" id="906968.Trebr_1339"/>
<evidence type="ECO:0000313" key="2">
    <source>
        <dbReference type="Proteomes" id="UP000006546"/>
    </source>
</evidence>
<sequence length="308" mass="34482">MSGSQILIKGGTNWFEFSKSQTGQLDYLGKIQSPVSIKGYQKIASSTYFSPSYYIFLQEEMNTVPEIYVSPSTDISDRDTYEFLLHIGALLCAVESKNSALAGDLYWRRKSSFEKCTLLTQFIIQPLAAEILFSLMFGRFNNVSEKDIPLIFNEARKQLGIDLSKETIEQAFVRYFKENKVTLTLPVVGTNYHSWTYCSAILDSLSENIKAEDFAAQLKNIKSAKYELYAGLETAVQAEPYNPVDENAIAVMIENIDSKLAGNSGLEKAGYIRAMAAKIIRAAKPEKISYEGKIAQLSEKEIVITLTI</sequence>
<dbReference type="KEGG" id="tbe:Trebr_1339"/>
<keyword evidence="2" id="KW-1185">Reference proteome</keyword>
<name>F4LML6_TREBD</name>
<dbReference type="EMBL" id="CP002696">
    <property type="protein sequence ID" value="AEE16763.1"/>
    <property type="molecule type" value="Genomic_DNA"/>
</dbReference>